<evidence type="ECO:0008006" key="3">
    <source>
        <dbReference type="Google" id="ProtNLM"/>
    </source>
</evidence>
<evidence type="ECO:0000313" key="2">
    <source>
        <dbReference type="Proteomes" id="UP000316476"/>
    </source>
</evidence>
<dbReference type="RefSeq" id="WP_146414896.1">
    <property type="nucleotide sequence ID" value="NZ_SJPZ01000002.1"/>
</dbReference>
<accession>A0A5C6FNF9</accession>
<dbReference type="EMBL" id="SJPZ01000002">
    <property type="protein sequence ID" value="TWU62178.1"/>
    <property type="molecule type" value="Genomic_DNA"/>
</dbReference>
<dbReference type="Proteomes" id="UP000316476">
    <property type="component" value="Unassembled WGS sequence"/>
</dbReference>
<protein>
    <recommendedName>
        <fullName evidence="3">Acetyltransferase</fullName>
    </recommendedName>
</protein>
<comment type="caution">
    <text evidence="1">The sequence shown here is derived from an EMBL/GenBank/DDBJ whole genome shotgun (WGS) entry which is preliminary data.</text>
</comment>
<organism evidence="1 2">
    <name type="scientific">Crateriforma conspicua</name>
    <dbReference type="NCBI Taxonomy" id="2527996"/>
    <lineage>
        <taxon>Bacteria</taxon>
        <taxon>Pseudomonadati</taxon>
        <taxon>Planctomycetota</taxon>
        <taxon>Planctomycetia</taxon>
        <taxon>Planctomycetales</taxon>
        <taxon>Planctomycetaceae</taxon>
        <taxon>Crateriforma</taxon>
    </lineage>
</organism>
<sequence length="70" mass="8106">MFLKEKKSGDLIQIQSVEQLFSPLMSEVVGRRQAGEEEQEEQRFGKSDLVFPSDELLPKCWTDPDYQKDA</sequence>
<gene>
    <name evidence="1" type="ORF">V7x_39070</name>
</gene>
<proteinExistence type="predicted"/>
<name>A0A5C6FNF9_9PLAN</name>
<evidence type="ECO:0000313" key="1">
    <source>
        <dbReference type="EMBL" id="TWU62178.1"/>
    </source>
</evidence>
<reference evidence="1 2" key="1">
    <citation type="submission" date="2019-02" db="EMBL/GenBank/DDBJ databases">
        <title>Deep-cultivation of Planctomycetes and their phenomic and genomic characterization uncovers novel biology.</title>
        <authorList>
            <person name="Wiegand S."/>
            <person name="Jogler M."/>
            <person name="Boedeker C."/>
            <person name="Pinto D."/>
            <person name="Vollmers J."/>
            <person name="Rivas-Marin E."/>
            <person name="Kohn T."/>
            <person name="Peeters S.H."/>
            <person name="Heuer A."/>
            <person name="Rast P."/>
            <person name="Oberbeckmann S."/>
            <person name="Bunk B."/>
            <person name="Jeske O."/>
            <person name="Meyerdierks A."/>
            <person name="Storesund J.E."/>
            <person name="Kallscheuer N."/>
            <person name="Luecker S."/>
            <person name="Lage O.M."/>
            <person name="Pohl T."/>
            <person name="Merkel B.J."/>
            <person name="Hornburger P."/>
            <person name="Mueller R.-W."/>
            <person name="Bruemmer F."/>
            <person name="Labrenz M."/>
            <person name="Spormann A.M."/>
            <person name="Op Den Camp H."/>
            <person name="Overmann J."/>
            <person name="Amann R."/>
            <person name="Jetten M.S.M."/>
            <person name="Mascher T."/>
            <person name="Medema M.H."/>
            <person name="Devos D.P."/>
            <person name="Kaster A.-K."/>
            <person name="Ovreas L."/>
            <person name="Rohde M."/>
            <person name="Galperin M.Y."/>
            <person name="Jogler C."/>
        </authorList>
    </citation>
    <scope>NUCLEOTIDE SEQUENCE [LARGE SCALE GENOMIC DNA]</scope>
    <source>
        <strain evidence="1 2">V7</strain>
    </source>
</reference>
<dbReference type="AlphaFoldDB" id="A0A5C6FNF9"/>